<evidence type="ECO:0000256" key="1">
    <source>
        <dbReference type="PROSITE-ProRule" id="PRU00339"/>
    </source>
</evidence>
<organism evidence="2 3">
    <name type="scientific">Rasiella rasia</name>
    <dbReference type="NCBI Taxonomy" id="2744027"/>
    <lineage>
        <taxon>Bacteria</taxon>
        <taxon>Pseudomonadati</taxon>
        <taxon>Bacteroidota</taxon>
        <taxon>Flavobacteriia</taxon>
        <taxon>Flavobacteriales</taxon>
        <taxon>Flavobacteriaceae</taxon>
        <taxon>Rasiella</taxon>
    </lineage>
</organism>
<reference evidence="2 3" key="1">
    <citation type="submission" date="2020-02" db="EMBL/GenBank/DDBJ databases">
        <title>Complete genome sequence of Flavobacteriaceae bacterium.</title>
        <authorList>
            <person name="Kim S.-J."/>
            <person name="Kim Y.-S."/>
            <person name="Kim K.-H."/>
        </authorList>
    </citation>
    <scope>NUCLEOTIDE SEQUENCE [LARGE SCALE GENOMIC DNA]</scope>
    <source>
        <strain evidence="2 3">RR4-40</strain>
    </source>
</reference>
<dbReference type="PROSITE" id="PS50005">
    <property type="entry name" value="TPR"/>
    <property type="match status" value="1"/>
</dbReference>
<protein>
    <submittedName>
        <fullName evidence="2">Tetratricopeptide repeat protein</fullName>
    </submittedName>
</protein>
<dbReference type="KEGG" id="mgel:G5B37_03480"/>
<dbReference type="Proteomes" id="UP000505306">
    <property type="component" value="Chromosome"/>
</dbReference>
<dbReference type="EMBL" id="CP049057">
    <property type="protein sequence ID" value="QIE58654.1"/>
    <property type="molecule type" value="Genomic_DNA"/>
</dbReference>
<name>A0A6G6GJG2_9FLAO</name>
<dbReference type="AlphaFoldDB" id="A0A6G6GJG2"/>
<dbReference type="PROSITE" id="PS51257">
    <property type="entry name" value="PROKAR_LIPOPROTEIN"/>
    <property type="match status" value="1"/>
</dbReference>
<gene>
    <name evidence="2" type="ORF">G5B37_03480</name>
</gene>
<proteinExistence type="predicted"/>
<dbReference type="Gene3D" id="1.25.40.10">
    <property type="entry name" value="Tetratricopeptide repeat domain"/>
    <property type="match status" value="1"/>
</dbReference>
<dbReference type="Pfam" id="PF13414">
    <property type="entry name" value="TPR_11"/>
    <property type="match status" value="1"/>
</dbReference>
<dbReference type="InterPro" id="IPR011990">
    <property type="entry name" value="TPR-like_helical_dom_sf"/>
</dbReference>
<dbReference type="SMART" id="SM00028">
    <property type="entry name" value="TPR"/>
    <property type="match status" value="3"/>
</dbReference>
<evidence type="ECO:0000313" key="2">
    <source>
        <dbReference type="EMBL" id="QIE58654.1"/>
    </source>
</evidence>
<dbReference type="InterPro" id="IPR019734">
    <property type="entry name" value="TPR_rpt"/>
</dbReference>
<keyword evidence="1" id="KW-0802">TPR repeat</keyword>
<sequence length="216" mass="25720">MRITFYILLLVLISCSDKNRSDGKMTERHIEIIQREDSIDLDIIHGYDIFKNQEVRDLNNLGIEYIRKNEYRAAEKEFIAAFRLEPNNPTILNNLGNIYQKIGTEKMALEYYTDSFKSSDSTYINAAYNMGISYCNLKEYEKSEEILKYVLNHTSDKTWQMLAKYTLSRLYLNQNRCEEAREIYKVIKTDLNQYSKLQLNQQKFEIRLENCVQQRI</sequence>
<feature type="repeat" description="TPR" evidence="1">
    <location>
        <begin position="55"/>
        <end position="88"/>
    </location>
</feature>
<accession>A0A6G6GJG2</accession>
<dbReference type="RefSeq" id="WP_164678687.1">
    <property type="nucleotide sequence ID" value="NZ_CP049057.1"/>
</dbReference>
<evidence type="ECO:0000313" key="3">
    <source>
        <dbReference type="Proteomes" id="UP000505306"/>
    </source>
</evidence>
<dbReference type="SUPFAM" id="SSF48452">
    <property type="entry name" value="TPR-like"/>
    <property type="match status" value="1"/>
</dbReference>
<keyword evidence="3" id="KW-1185">Reference proteome</keyword>